<dbReference type="PROSITE" id="PS51722">
    <property type="entry name" value="G_TR_2"/>
    <property type="match status" value="1"/>
</dbReference>
<comment type="function">
    <text evidence="12">Catalyzes the synthesis of activated sulfate.</text>
</comment>
<dbReference type="InterPro" id="IPR002891">
    <property type="entry name" value="APS"/>
</dbReference>
<dbReference type="CDD" id="cd04166">
    <property type="entry name" value="CysN_ATPS"/>
    <property type="match status" value="1"/>
</dbReference>
<dbReference type="EC" id="2.7.1.25" evidence="12"/>
<keyword evidence="8 12" id="KW-0067">ATP-binding</keyword>
<dbReference type="RefSeq" id="WP_084433565.1">
    <property type="nucleotide sequence ID" value="NZ_FWXV01000012.1"/>
</dbReference>
<dbReference type="UniPathway" id="UPA00140">
    <property type="reaction ID" value="UER00205"/>
</dbReference>
<dbReference type="GO" id="GO:0000103">
    <property type="term" value="P:sulfate assimilation"/>
    <property type="evidence" value="ECO:0007669"/>
    <property type="project" value="UniProtKB-UniRule"/>
</dbReference>
<dbReference type="InterPro" id="IPR011779">
    <property type="entry name" value="SO4_adenylTrfase_lsu"/>
</dbReference>
<dbReference type="GO" id="GO:0005525">
    <property type="term" value="F:GTP binding"/>
    <property type="evidence" value="ECO:0007669"/>
    <property type="project" value="UniProtKB-KW"/>
</dbReference>
<dbReference type="GO" id="GO:0004020">
    <property type="term" value="F:adenylylsulfate kinase activity"/>
    <property type="evidence" value="ECO:0007669"/>
    <property type="project" value="UniProtKB-UniRule"/>
</dbReference>
<evidence type="ECO:0000256" key="1">
    <source>
        <dbReference type="ARBA" id="ARBA00001823"/>
    </source>
</evidence>
<dbReference type="AlphaFoldDB" id="A0A1W2FUY5"/>
<evidence type="ECO:0000256" key="4">
    <source>
        <dbReference type="ARBA" id="ARBA00007237"/>
    </source>
</evidence>
<protein>
    <recommendedName>
        <fullName evidence="12">Adenylyl-sulfate kinase</fullName>
        <ecNumber evidence="12">2.7.1.25</ecNumber>
    </recommendedName>
    <alternativeName>
        <fullName evidence="12">APS kinase</fullName>
    </alternativeName>
    <alternativeName>
        <fullName evidence="12">ATP adenosine-5'-phosphosulfate 3'-phosphotransferase</fullName>
    </alternativeName>
    <alternativeName>
        <fullName evidence="12">Adenosine-5'-phosphosulfate kinase</fullName>
    </alternativeName>
</protein>
<evidence type="ECO:0000256" key="8">
    <source>
        <dbReference type="ARBA" id="ARBA00022840"/>
    </source>
</evidence>
<name>A0A1W2FUY5_KIBAR</name>
<dbReference type="InterPro" id="IPR005225">
    <property type="entry name" value="Small_GTP-bd"/>
</dbReference>
<dbReference type="Proteomes" id="UP000192674">
    <property type="component" value="Unassembled WGS sequence"/>
</dbReference>
<feature type="active site" description="Phosphoserine intermediate" evidence="12">
    <location>
        <position position="526"/>
    </location>
</feature>
<dbReference type="FunFam" id="3.40.50.300:FF:000119">
    <property type="entry name" value="Sulfate adenylyltransferase subunit 1"/>
    <property type="match status" value="1"/>
</dbReference>
<dbReference type="GO" id="GO:0003924">
    <property type="term" value="F:GTPase activity"/>
    <property type="evidence" value="ECO:0007669"/>
    <property type="project" value="InterPro"/>
</dbReference>
<dbReference type="InterPro" id="IPR044139">
    <property type="entry name" value="CysN_NoDQ_III"/>
</dbReference>
<evidence type="ECO:0000259" key="13">
    <source>
        <dbReference type="PROSITE" id="PS51722"/>
    </source>
</evidence>
<dbReference type="InterPro" id="IPR054696">
    <property type="entry name" value="GTP-eEF1A_C"/>
</dbReference>
<keyword evidence="12" id="KW-0418">Kinase</keyword>
<dbReference type="CDD" id="cd02027">
    <property type="entry name" value="APSK"/>
    <property type="match status" value="1"/>
</dbReference>
<feature type="domain" description="Tr-type G" evidence="13">
    <location>
        <begin position="3"/>
        <end position="216"/>
    </location>
</feature>
<evidence type="ECO:0000256" key="7">
    <source>
        <dbReference type="ARBA" id="ARBA00022741"/>
    </source>
</evidence>
<dbReference type="PROSITE" id="PS00301">
    <property type="entry name" value="G_TR_1"/>
    <property type="match status" value="1"/>
</dbReference>
<reference evidence="14 15" key="1">
    <citation type="submission" date="2017-04" db="EMBL/GenBank/DDBJ databases">
        <authorList>
            <person name="Afonso C.L."/>
            <person name="Miller P.J."/>
            <person name="Scott M.A."/>
            <person name="Spackman E."/>
            <person name="Goraichik I."/>
            <person name="Dimitrov K.M."/>
            <person name="Suarez D.L."/>
            <person name="Swayne D.E."/>
        </authorList>
    </citation>
    <scope>NUCLEOTIDE SEQUENCE [LARGE SCALE GENOMIC DNA]</scope>
    <source>
        <strain evidence="14 15">DSM 43828</strain>
    </source>
</reference>
<comment type="similarity">
    <text evidence="4">In the N-terminal section; belongs to the TRAFAC class translation factor GTPase superfamily. Classic translation factor GTPase family. CysN/NodQ subfamily.</text>
</comment>
<dbReference type="InterPro" id="IPR000795">
    <property type="entry name" value="T_Tr_GTP-bd_dom"/>
</dbReference>
<evidence type="ECO:0000313" key="15">
    <source>
        <dbReference type="Proteomes" id="UP000192674"/>
    </source>
</evidence>
<dbReference type="Gene3D" id="2.40.30.10">
    <property type="entry name" value="Translation factors"/>
    <property type="match status" value="2"/>
</dbReference>
<comment type="catalytic activity">
    <reaction evidence="1 12">
        <text>adenosine 5'-phosphosulfate + ATP = 3'-phosphoadenylyl sulfate + ADP + H(+)</text>
        <dbReference type="Rhea" id="RHEA:24152"/>
        <dbReference type="ChEBI" id="CHEBI:15378"/>
        <dbReference type="ChEBI" id="CHEBI:30616"/>
        <dbReference type="ChEBI" id="CHEBI:58243"/>
        <dbReference type="ChEBI" id="CHEBI:58339"/>
        <dbReference type="ChEBI" id="CHEBI:456216"/>
        <dbReference type="EC" id="2.7.1.25"/>
    </reaction>
</comment>
<dbReference type="InterPro" id="IPR059117">
    <property type="entry name" value="APS_kinase_dom"/>
</dbReference>
<dbReference type="HAMAP" id="MF_00065">
    <property type="entry name" value="Adenylyl_sulf_kinase"/>
    <property type="match status" value="1"/>
</dbReference>
<dbReference type="GO" id="GO:0070814">
    <property type="term" value="P:hydrogen sulfide biosynthetic process"/>
    <property type="evidence" value="ECO:0007669"/>
    <property type="project" value="UniProtKB-UniRule"/>
</dbReference>
<dbReference type="PRINTS" id="PR00315">
    <property type="entry name" value="ELONGATNFCT"/>
</dbReference>
<dbReference type="InterPro" id="IPR009001">
    <property type="entry name" value="Transl_elong_EF1A/Init_IF2_C"/>
</dbReference>
<dbReference type="SUPFAM" id="SSF52540">
    <property type="entry name" value="P-loop containing nucleoside triphosphate hydrolases"/>
    <property type="match status" value="2"/>
</dbReference>
<dbReference type="NCBIfam" id="TIGR00231">
    <property type="entry name" value="small_GTP"/>
    <property type="match status" value="1"/>
</dbReference>
<evidence type="ECO:0000256" key="2">
    <source>
        <dbReference type="ARBA" id="ARBA00002357"/>
    </source>
</evidence>
<keyword evidence="9" id="KW-0342">GTP-binding</keyword>
<dbReference type="PANTHER" id="PTHR23115">
    <property type="entry name" value="TRANSLATION FACTOR"/>
    <property type="match status" value="1"/>
</dbReference>
<evidence type="ECO:0000256" key="9">
    <source>
        <dbReference type="ARBA" id="ARBA00023134"/>
    </source>
</evidence>
<evidence type="ECO:0000256" key="3">
    <source>
        <dbReference type="ARBA" id="ARBA00005438"/>
    </source>
</evidence>
<dbReference type="InterPro" id="IPR041757">
    <property type="entry name" value="CysN_GTP-bd"/>
</dbReference>
<comment type="similarity">
    <text evidence="12">Belongs to the APS kinase family.</text>
</comment>
<keyword evidence="7 12" id="KW-0547">Nucleotide-binding</keyword>
<dbReference type="InterPro" id="IPR027417">
    <property type="entry name" value="P-loop_NTPase"/>
</dbReference>
<dbReference type="SUPFAM" id="SSF50465">
    <property type="entry name" value="EF-Tu/eEF-1alpha/eIF2-gamma C-terminal domain"/>
    <property type="match status" value="1"/>
</dbReference>
<dbReference type="CDD" id="cd03695">
    <property type="entry name" value="CysN_NodQ_II"/>
    <property type="match status" value="1"/>
</dbReference>
<keyword evidence="15" id="KW-1185">Reference proteome</keyword>
<dbReference type="InterPro" id="IPR044138">
    <property type="entry name" value="CysN_II"/>
</dbReference>
<comment type="similarity">
    <text evidence="3">In the C-terminal section; belongs to the APS kinase family.</text>
</comment>
<dbReference type="NCBIfam" id="NF004035">
    <property type="entry name" value="PRK05506.1"/>
    <property type="match status" value="1"/>
</dbReference>
<feature type="binding site" evidence="12">
    <location>
        <begin position="452"/>
        <end position="459"/>
    </location>
    <ligand>
        <name>ATP</name>
        <dbReference type="ChEBI" id="CHEBI:30616"/>
    </ligand>
</feature>
<accession>A0A1W2FUY5</accession>
<keyword evidence="6" id="KW-0548">Nucleotidyltransferase</keyword>
<comment type="function">
    <text evidence="2">APS kinase catalyzes the synthesis of activated sulfate.</text>
</comment>
<comment type="catalytic activity">
    <reaction evidence="11">
        <text>sulfate + ATP + H(+) = adenosine 5'-phosphosulfate + diphosphate</text>
        <dbReference type="Rhea" id="RHEA:18133"/>
        <dbReference type="ChEBI" id="CHEBI:15378"/>
        <dbReference type="ChEBI" id="CHEBI:16189"/>
        <dbReference type="ChEBI" id="CHEBI:30616"/>
        <dbReference type="ChEBI" id="CHEBI:33019"/>
        <dbReference type="ChEBI" id="CHEBI:58243"/>
        <dbReference type="EC" id="2.7.7.4"/>
    </reaction>
</comment>
<dbReference type="GO" id="GO:0004781">
    <property type="term" value="F:sulfate adenylyltransferase (ATP) activity"/>
    <property type="evidence" value="ECO:0007669"/>
    <property type="project" value="UniProtKB-EC"/>
</dbReference>
<evidence type="ECO:0000256" key="12">
    <source>
        <dbReference type="HAMAP-Rule" id="MF_00065"/>
    </source>
</evidence>
<keyword evidence="5 12" id="KW-0808">Transferase</keyword>
<evidence type="ECO:0000313" key="14">
    <source>
        <dbReference type="EMBL" id="SMD25693.1"/>
    </source>
</evidence>
<dbReference type="SUPFAM" id="SSF50447">
    <property type="entry name" value="Translation proteins"/>
    <property type="match status" value="1"/>
</dbReference>
<dbReference type="Gene3D" id="3.40.50.300">
    <property type="entry name" value="P-loop containing nucleotide triphosphate hydrolases"/>
    <property type="match status" value="2"/>
</dbReference>
<evidence type="ECO:0000256" key="5">
    <source>
        <dbReference type="ARBA" id="ARBA00022679"/>
    </source>
</evidence>
<dbReference type="CDD" id="cd04095">
    <property type="entry name" value="CysN_NoDQ_III"/>
    <property type="match status" value="1"/>
</dbReference>
<sequence>MPSNLVRLATAGSVDDGKSTLIGRLLFDSKAIYEDHFAAIAQTSAQRGHTGTDLALLTDGLRAEREQGITIDVAYRYFATPRRKFIIADTPGHIQYTRNMVTGASTADVALILIDAEKGVIEQSRRHAFLASLLGVPHMVVCVNKMDLVGYAQERFEEIREEFRRFAMKLEIQDLTFVPISALTGCNVVNRSPEMPWYEGRTLLHQLEQVHVASDRNLIDARFPVQYVIRAHGTDVEDKQGFRGYGGTIAGGVFKPGDDVTVLPSGFSTKVRAIWGPGGTEITEAFAGQAVTVELADEIDIGRGDLICRPHNRPHIGSDVDAMVCWMAEGAELKPDGRYTLQHTTRSVRATVRSLEYRLDVNTLHRDEEATSLRLNEIGRVRLRTQQPLLFDAYRRNRDTGSFVLVDDVTNSTVAAGMITGPAISVPNVVWHTPICTRDQRATQGMTVWLTGLSGSGKSTIGAELERRLVASGRPAYLLDGDNLRHGLNAGLGFSVQDRKENVRRAGEVAKLFADAGVIAVVSLISPYRGDRDLIRQIHQDAGLRFVEVFVDTPLEVCAERDPKGLYAKARAGVITGFTGLDDPYEAPHRPDVVLRPQDGDPAAQAAILLDWIDG</sequence>
<keyword evidence="10" id="KW-0511">Multifunctional enzyme</keyword>
<gene>
    <name evidence="12" type="primary">cysC</name>
    <name evidence="14" type="ORF">SAMN05661093_09275</name>
</gene>
<keyword evidence="12" id="KW-0597">Phosphoprotein</keyword>
<dbReference type="Pfam" id="PF01583">
    <property type="entry name" value="APS_kinase"/>
    <property type="match status" value="1"/>
</dbReference>
<dbReference type="OrthoDB" id="9804504at2"/>
<dbReference type="NCBIfam" id="TIGR00455">
    <property type="entry name" value="apsK"/>
    <property type="match status" value="1"/>
</dbReference>
<proteinExistence type="inferred from homology"/>
<evidence type="ECO:0000256" key="10">
    <source>
        <dbReference type="ARBA" id="ARBA00023268"/>
    </source>
</evidence>
<evidence type="ECO:0000256" key="11">
    <source>
        <dbReference type="ARBA" id="ARBA00049370"/>
    </source>
</evidence>
<dbReference type="NCBIfam" id="TIGR02034">
    <property type="entry name" value="CysN"/>
    <property type="match status" value="1"/>
</dbReference>
<dbReference type="InterPro" id="IPR009000">
    <property type="entry name" value="Transl_B-barrel_sf"/>
</dbReference>
<evidence type="ECO:0000256" key="6">
    <source>
        <dbReference type="ARBA" id="ARBA00022695"/>
    </source>
</evidence>
<dbReference type="EMBL" id="FWXV01000012">
    <property type="protein sequence ID" value="SMD25693.1"/>
    <property type="molecule type" value="Genomic_DNA"/>
</dbReference>
<dbReference type="InterPro" id="IPR050100">
    <property type="entry name" value="TRAFAC_GTPase_members"/>
</dbReference>
<organism evidence="14 15">
    <name type="scientific">Kibdelosporangium aridum</name>
    <dbReference type="NCBI Taxonomy" id="2030"/>
    <lineage>
        <taxon>Bacteria</taxon>
        <taxon>Bacillati</taxon>
        <taxon>Actinomycetota</taxon>
        <taxon>Actinomycetes</taxon>
        <taxon>Pseudonocardiales</taxon>
        <taxon>Pseudonocardiaceae</taxon>
        <taxon>Kibdelosporangium</taxon>
    </lineage>
</organism>
<dbReference type="Pfam" id="PF22594">
    <property type="entry name" value="GTP-eEF1A_C"/>
    <property type="match status" value="1"/>
</dbReference>
<dbReference type="NCBIfam" id="NF003013">
    <property type="entry name" value="PRK03846.1"/>
    <property type="match status" value="1"/>
</dbReference>
<dbReference type="GO" id="GO:0005524">
    <property type="term" value="F:ATP binding"/>
    <property type="evidence" value="ECO:0007669"/>
    <property type="project" value="UniProtKB-UniRule"/>
</dbReference>
<dbReference type="InterPro" id="IPR031157">
    <property type="entry name" value="G_TR_CS"/>
</dbReference>
<comment type="pathway">
    <text evidence="12">Sulfur metabolism; hydrogen sulfide biosynthesis; sulfite from sulfate: step 2/3.</text>
</comment>
<dbReference type="Pfam" id="PF00009">
    <property type="entry name" value="GTP_EFTU"/>
    <property type="match status" value="1"/>
</dbReference>